<feature type="region of interest" description="Disordered" evidence="6">
    <location>
        <begin position="24"/>
        <end position="44"/>
    </location>
</feature>
<dbReference type="InterPro" id="IPR041954">
    <property type="entry name" value="CT_DMSOR/BSOR/TMAOR"/>
</dbReference>
<evidence type="ECO:0000313" key="10">
    <source>
        <dbReference type="Proteomes" id="UP001361239"/>
    </source>
</evidence>
<dbReference type="PROSITE" id="PS00932">
    <property type="entry name" value="MOLYBDOPTERIN_PROK_3"/>
    <property type="match status" value="1"/>
</dbReference>
<dbReference type="InterPro" id="IPR006657">
    <property type="entry name" value="MoPterin_dinucl-bd_dom"/>
</dbReference>
<evidence type="ECO:0000256" key="5">
    <source>
        <dbReference type="ARBA" id="ARBA00023002"/>
    </source>
</evidence>
<dbReference type="Proteomes" id="UP001361239">
    <property type="component" value="Unassembled WGS sequence"/>
</dbReference>
<evidence type="ECO:0000256" key="1">
    <source>
        <dbReference type="ARBA" id="ARBA00001942"/>
    </source>
</evidence>
<dbReference type="EMBL" id="JBBHJZ010000005">
    <property type="protein sequence ID" value="MEJ5978932.1"/>
    <property type="molecule type" value="Genomic_DNA"/>
</dbReference>
<evidence type="ECO:0000256" key="4">
    <source>
        <dbReference type="ARBA" id="ARBA00022723"/>
    </source>
</evidence>
<evidence type="ECO:0000256" key="6">
    <source>
        <dbReference type="SAM" id="MobiDB-lite"/>
    </source>
</evidence>
<reference evidence="9 10" key="1">
    <citation type="submission" date="2024-03" db="EMBL/GenBank/DDBJ databases">
        <authorList>
            <person name="Jo J.-H."/>
        </authorList>
    </citation>
    <scope>NUCLEOTIDE SEQUENCE [LARGE SCALE GENOMIC DNA]</scope>
    <source>
        <strain evidence="9 10">PS1R-30</strain>
    </source>
</reference>
<feature type="domain" description="Molybdopterin oxidoreductase" evidence="7">
    <location>
        <begin position="52"/>
        <end position="507"/>
    </location>
</feature>
<comment type="caution">
    <text evidence="9">The sequence shown here is derived from an EMBL/GenBank/DDBJ whole genome shotgun (WGS) entry which is preliminary data.</text>
</comment>
<dbReference type="Gene3D" id="3.40.228.10">
    <property type="entry name" value="Dimethylsulfoxide Reductase, domain 2"/>
    <property type="match status" value="1"/>
</dbReference>
<sequence length="766" mass="84242">MSESHFSAAHWGVYEVTPSHVGEAPSLTSLSSDPDPNPIGLDQLDPSVTRLRVRRPAVRRGWLDHGPGRNEGRGEEPFVEVDWDTALDLTASEIARVRDQHGNEAIFGGSYGWASAGRFHHAVGQLHRFYNHIGGYVRSVDSYSLGAGRVLMPHIVANMDESNASHTSWDVLEKHTELFVGFGGVPLKNTRVSSSGAGRHRARGGLRRLREAGARIINIGPVGDNLGDGDAGEWIPIPPNTDTAMILALAWVVLHDPRFDRGFLDSHTVGFDRFRAYLVGKVDGVAKTPAWAEQITTVPAERIAALGSDLLSYRTMLNAAWALQRAAHGEQPFWALVALAAMVGQIGLPGGGYGIGYGAMNVMGSSHPRLPSPVMPQGTNPVRAFIPCARLSDMLLHPGEEFRYNGGVHTYPDIRLVHWAGGNPFHHHQDLGRLRKAWAKPDTVIVNEQYWNPVARHADIVLPATTSLERDDIGFATREGLYIAMRQAMPPIGEARDDFAIFADLAQRLGVNEDFTEGLDPRGWLARIYEESRRKVAAQGIDLPDFERFWDDGLIDLSPHDAPHVMHADFRRDPIAHQLATPSGKIEIFSERIAGWQLPDCPGHPVWLEPYEWLGHELADRYPFHLLSDQPERRLHGQLDPTPYSRAGKIAGREPVHLNRTDAAKLGIADGDVVELFNDRGRCLAGARLSDAIMPGVARLATGAWFDPEGDLDRHGNPNTLTLDRAASSLSQGCAAQTCLVGIRRFEGEPPPVGAFDRPHFQLKVE</sequence>
<comment type="similarity">
    <text evidence="2">Belongs to the prokaryotic molybdopterin-containing oxidoreductase family.</text>
</comment>
<evidence type="ECO:0000256" key="2">
    <source>
        <dbReference type="ARBA" id="ARBA00010312"/>
    </source>
</evidence>
<dbReference type="InterPro" id="IPR006656">
    <property type="entry name" value="Mopterin_OxRdtase"/>
</dbReference>
<feature type="compositionally biased region" description="Low complexity" evidence="6">
    <location>
        <begin position="25"/>
        <end position="34"/>
    </location>
</feature>
<dbReference type="PANTHER" id="PTHR43742">
    <property type="entry name" value="TRIMETHYLAMINE-N-OXIDE REDUCTASE"/>
    <property type="match status" value="1"/>
</dbReference>
<dbReference type="CDD" id="cd02793">
    <property type="entry name" value="MopB_CT_DMSOR-BSOR-TMAOR"/>
    <property type="match status" value="1"/>
</dbReference>
<dbReference type="SUPFAM" id="SSF50692">
    <property type="entry name" value="ADC-like"/>
    <property type="match status" value="1"/>
</dbReference>
<dbReference type="InterPro" id="IPR009010">
    <property type="entry name" value="Asp_de-COase-like_dom_sf"/>
</dbReference>
<organism evidence="9 10">
    <name type="scientific">Novosphingobium anseongense</name>
    <dbReference type="NCBI Taxonomy" id="3133436"/>
    <lineage>
        <taxon>Bacteria</taxon>
        <taxon>Pseudomonadati</taxon>
        <taxon>Pseudomonadota</taxon>
        <taxon>Alphaproteobacteria</taxon>
        <taxon>Sphingomonadales</taxon>
        <taxon>Sphingomonadaceae</taxon>
        <taxon>Novosphingobium</taxon>
    </lineage>
</organism>
<dbReference type="InterPro" id="IPR006655">
    <property type="entry name" value="Mopterin_OxRdtase_prok_CS"/>
</dbReference>
<evidence type="ECO:0000313" key="9">
    <source>
        <dbReference type="EMBL" id="MEJ5978932.1"/>
    </source>
</evidence>
<protein>
    <submittedName>
        <fullName evidence="9">Molybdopterin-dependent oxidoreductase</fullName>
    </submittedName>
</protein>
<proteinExistence type="inferred from homology"/>
<evidence type="ECO:0000259" key="8">
    <source>
        <dbReference type="Pfam" id="PF01568"/>
    </source>
</evidence>
<name>A0ABU8S0S8_9SPHN</name>
<dbReference type="RefSeq" id="WP_339588876.1">
    <property type="nucleotide sequence ID" value="NZ_JBBHJZ010000005.1"/>
</dbReference>
<dbReference type="Gene3D" id="3.40.50.740">
    <property type="match status" value="1"/>
</dbReference>
<dbReference type="Gene3D" id="2.40.40.20">
    <property type="match status" value="1"/>
</dbReference>
<evidence type="ECO:0000259" key="7">
    <source>
        <dbReference type="Pfam" id="PF00384"/>
    </source>
</evidence>
<dbReference type="InterPro" id="IPR050612">
    <property type="entry name" value="Prok_Mopterin_Oxidored"/>
</dbReference>
<keyword evidence="3" id="KW-0500">Molybdenum</keyword>
<keyword evidence="10" id="KW-1185">Reference proteome</keyword>
<dbReference type="Pfam" id="PF01568">
    <property type="entry name" value="Molydop_binding"/>
    <property type="match status" value="1"/>
</dbReference>
<evidence type="ECO:0000256" key="3">
    <source>
        <dbReference type="ARBA" id="ARBA00022505"/>
    </source>
</evidence>
<accession>A0ABU8S0S8</accession>
<gene>
    <name evidence="9" type="ORF">WG901_19925</name>
</gene>
<keyword evidence="5" id="KW-0560">Oxidoreductase</keyword>
<dbReference type="PANTHER" id="PTHR43742:SF10">
    <property type="entry name" value="TRIMETHYLAMINE-N-OXIDE REDUCTASE 2"/>
    <property type="match status" value="1"/>
</dbReference>
<comment type="cofactor">
    <cofactor evidence="1">
        <name>Mo-bis(molybdopterin guanine dinucleotide)</name>
        <dbReference type="ChEBI" id="CHEBI:60539"/>
    </cofactor>
</comment>
<dbReference type="Gene3D" id="3.90.55.10">
    <property type="entry name" value="Dimethylsulfoxide Reductase, domain 3"/>
    <property type="match status" value="1"/>
</dbReference>
<dbReference type="SUPFAM" id="SSF53706">
    <property type="entry name" value="Formate dehydrogenase/DMSO reductase, domains 1-3"/>
    <property type="match status" value="1"/>
</dbReference>
<feature type="domain" description="Molybdopterin dinucleotide-binding" evidence="8">
    <location>
        <begin position="624"/>
        <end position="739"/>
    </location>
</feature>
<keyword evidence="4" id="KW-0479">Metal-binding</keyword>
<dbReference type="Pfam" id="PF00384">
    <property type="entry name" value="Molybdopterin"/>
    <property type="match status" value="1"/>
</dbReference>